<dbReference type="Proteomes" id="UP000504632">
    <property type="component" value="Chromosome 16"/>
</dbReference>
<feature type="domain" description="AIG1-type G" evidence="6">
    <location>
        <begin position="1"/>
        <end position="200"/>
    </location>
</feature>
<dbReference type="InterPro" id="IPR006703">
    <property type="entry name" value="G_AIG1"/>
</dbReference>
<evidence type="ECO:0000256" key="4">
    <source>
        <dbReference type="SAM" id="Coils"/>
    </source>
</evidence>
<dbReference type="PANTHER" id="PTHR10903:SF170">
    <property type="entry name" value="GTPASE IMAP FAMILY MEMBER 7"/>
    <property type="match status" value="1"/>
</dbReference>
<feature type="compositionally biased region" description="Basic and acidic residues" evidence="5">
    <location>
        <begin position="229"/>
        <end position="238"/>
    </location>
</feature>
<dbReference type="InterPro" id="IPR045058">
    <property type="entry name" value="GIMA/IAN/Toc"/>
</dbReference>
<organism evidence="7 8">
    <name type="scientific">Chanos chanos</name>
    <name type="common">Milkfish</name>
    <name type="synonym">Mugil chanos</name>
    <dbReference type="NCBI Taxonomy" id="29144"/>
    <lineage>
        <taxon>Eukaryota</taxon>
        <taxon>Metazoa</taxon>
        <taxon>Chordata</taxon>
        <taxon>Craniata</taxon>
        <taxon>Vertebrata</taxon>
        <taxon>Euteleostomi</taxon>
        <taxon>Actinopterygii</taxon>
        <taxon>Neopterygii</taxon>
        <taxon>Teleostei</taxon>
        <taxon>Ostariophysi</taxon>
        <taxon>Gonorynchiformes</taxon>
        <taxon>Chanidae</taxon>
        <taxon>Chanos</taxon>
    </lineage>
</organism>
<reference evidence="8" key="1">
    <citation type="submission" date="2025-08" db="UniProtKB">
        <authorList>
            <consortium name="RefSeq"/>
        </authorList>
    </citation>
    <scope>IDENTIFICATION</scope>
</reference>
<keyword evidence="3" id="KW-0342">GTP-binding</keyword>
<dbReference type="InterPro" id="IPR027417">
    <property type="entry name" value="P-loop_NTPase"/>
</dbReference>
<dbReference type="PROSITE" id="PS51720">
    <property type="entry name" value="G_AIG1"/>
    <property type="match status" value="1"/>
</dbReference>
<dbReference type="Gene3D" id="3.40.50.300">
    <property type="entry name" value="P-loop containing nucleotide triphosphate hydrolases"/>
    <property type="match status" value="1"/>
</dbReference>
<evidence type="ECO:0000256" key="5">
    <source>
        <dbReference type="SAM" id="MobiDB-lite"/>
    </source>
</evidence>
<evidence type="ECO:0000259" key="6">
    <source>
        <dbReference type="PROSITE" id="PS51720"/>
    </source>
</evidence>
<sequence length="391" mass="44731">MDLRIVLLGVEGSGKSASGNTILGGQHFHVKSKSDSVTQRCTTGTGSLSKYRVLVVETPGWSQTDTTEDEIVQEMNKCIEISNPGPHAFLLTVPIGRFTGEQIKMVQKIEEVFGKEVTRYMIVLFTRGDDLDDTSIECYVENAQSELKSLIGKCGGRYHVFNNREKNNQEQAIHLLQIIEAMVKQNNSQCYTKSVYDNAQDESRQRQAQSQRVRKTAPNPPTKRNAQGQEHRKQREKTAMSPNKPMTEAEAERTPAVRQSAGEAEALKIQLEETEVHWRTKHIELQRERDELQYQLKLAEQKYQMLKHETDLERERFIASQNLKNESEEYNQRVERFQREHQEEMNQLENDAGAVRHVKPKSKHRGCIPKESKRSNNRGGGLGGYFNCVIS</sequence>
<dbReference type="RefSeq" id="XP_030649775.1">
    <property type="nucleotide sequence ID" value="XM_030793915.1"/>
</dbReference>
<evidence type="ECO:0000256" key="3">
    <source>
        <dbReference type="ARBA" id="ARBA00023134"/>
    </source>
</evidence>
<dbReference type="GeneID" id="115829747"/>
<dbReference type="AlphaFoldDB" id="A0A6J2WZM7"/>
<evidence type="ECO:0000256" key="2">
    <source>
        <dbReference type="ARBA" id="ARBA00022741"/>
    </source>
</evidence>
<evidence type="ECO:0000256" key="1">
    <source>
        <dbReference type="ARBA" id="ARBA00008535"/>
    </source>
</evidence>
<keyword evidence="7" id="KW-1185">Reference proteome</keyword>
<dbReference type="PANTHER" id="PTHR10903">
    <property type="entry name" value="GTPASE, IMAP FAMILY MEMBER-RELATED"/>
    <property type="match status" value="1"/>
</dbReference>
<dbReference type="GO" id="GO:0005525">
    <property type="term" value="F:GTP binding"/>
    <property type="evidence" value="ECO:0007669"/>
    <property type="project" value="UniProtKB-KW"/>
</dbReference>
<feature type="region of interest" description="Disordered" evidence="5">
    <location>
        <begin position="196"/>
        <end position="263"/>
    </location>
</feature>
<name>A0A6J2WZM7_CHACN</name>
<dbReference type="CDD" id="cd01852">
    <property type="entry name" value="AIG1"/>
    <property type="match status" value="1"/>
</dbReference>
<evidence type="ECO:0000313" key="7">
    <source>
        <dbReference type="Proteomes" id="UP000504632"/>
    </source>
</evidence>
<evidence type="ECO:0000313" key="8">
    <source>
        <dbReference type="RefSeq" id="XP_030649775.1"/>
    </source>
</evidence>
<dbReference type="SUPFAM" id="SSF52540">
    <property type="entry name" value="P-loop containing nucleoside triphosphate hydrolases"/>
    <property type="match status" value="1"/>
</dbReference>
<protein>
    <submittedName>
        <fullName evidence="8">GTPase IMAP family member 4-like</fullName>
    </submittedName>
</protein>
<dbReference type="Pfam" id="PF04548">
    <property type="entry name" value="AIG1"/>
    <property type="match status" value="1"/>
</dbReference>
<gene>
    <name evidence="8" type="primary">LOC115829747</name>
</gene>
<dbReference type="FunFam" id="3.40.50.300:FF:000366">
    <property type="entry name" value="GTPase, IMAP family member 2"/>
    <property type="match status" value="1"/>
</dbReference>
<keyword evidence="2" id="KW-0547">Nucleotide-binding</keyword>
<comment type="similarity">
    <text evidence="1">Belongs to the TRAFAC class TrmE-Era-EngA-EngB-Septin-like GTPase superfamily. AIG1/Toc34/Toc159-like paraseptin GTPase family. IAN subfamily.</text>
</comment>
<feature type="coiled-coil region" evidence="4">
    <location>
        <begin position="282"/>
        <end position="351"/>
    </location>
</feature>
<dbReference type="OrthoDB" id="5985928at2759"/>
<proteinExistence type="inferred from homology"/>
<keyword evidence="4" id="KW-0175">Coiled coil</keyword>
<feature type="region of interest" description="Disordered" evidence="5">
    <location>
        <begin position="356"/>
        <end position="379"/>
    </location>
</feature>
<accession>A0A6J2WZM7</accession>
<dbReference type="InParanoid" id="A0A6J2WZM7"/>
<feature type="compositionally biased region" description="Basic residues" evidence="5">
    <location>
        <begin position="356"/>
        <end position="367"/>
    </location>
</feature>